<evidence type="ECO:0000256" key="9">
    <source>
        <dbReference type="HAMAP-Rule" id="MF_01463"/>
    </source>
</evidence>
<evidence type="ECO:0000256" key="5">
    <source>
        <dbReference type="ARBA" id="ARBA00022927"/>
    </source>
</evidence>
<sequence length="544" mass="57836">MNLRENWRIVLLVLFTLASAALLFGPYVAAQATGGGDAKPVSLDYGLQLSGGTQIRAPLIGMTAEDVQFTQNTSFPEKRQAIAEELDLEPSQVRLSAGGRQAQGQAQTQGQRGGTIEVFSKNVTRAEFATALGNNGFDVSQDQIRNGVTAQTRDTVVNVLTDKINEGGISGGNVKTAAAGDEYFIVVEVPNAGEQEVRDLISGTGRVQIVARYPVSENGTTVYRETPLLNNSDFTDIGAAQQADPQSGINQPHVPVSVRQDGAAERYSQRLQEFGFTAEGIGSCPPNADRNPDNASGYCLYTVQNGQVVYAASMSRDLANTMNNGDFAQSPSFVMTTTNISEAQQLAVNLRAGSIPTEMNFTAGTTYTLLPSVAERFKLFSLLAGLVAYLAVSVVVFIRYGSPRVAVPMLATAAAEVFLLLGFASAIGLALDLSHIAGFIAVIGTGVDDLIIIADEILQEGKVATGKVFQSRFKKAFWVIGAAAATTIIAMSPLTVLSLGDLTGFAIVTIVGVLLGVLVTRPAYGDILRNLMLSEEERDRYTEQ</sequence>
<gene>
    <name evidence="9" type="primary">secD</name>
    <name evidence="11" type="ORF">SAMN05216388_101452</name>
</gene>
<evidence type="ECO:0000256" key="4">
    <source>
        <dbReference type="ARBA" id="ARBA00022692"/>
    </source>
</evidence>
<keyword evidence="6 9" id="KW-1133">Transmembrane helix</keyword>
<protein>
    <recommendedName>
        <fullName evidence="9">Protein-export membrane protein SecD</fullName>
    </recommendedName>
</protein>
<keyword evidence="3 9" id="KW-1003">Cell membrane</keyword>
<evidence type="ECO:0000256" key="1">
    <source>
        <dbReference type="ARBA" id="ARBA00004651"/>
    </source>
</evidence>
<dbReference type="EMBL" id="FOCX01000014">
    <property type="protein sequence ID" value="SEO55523.1"/>
    <property type="molecule type" value="Genomic_DNA"/>
</dbReference>
<dbReference type="OrthoDB" id="146638at2157"/>
<comment type="caution">
    <text evidence="9">Lacks conserved residue(s) required for the propagation of feature annotation.</text>
</comment>
<feature type="transmembrane region" description="Helical" evidence="9">
    <location>
        <begin position="502"/>
        <end position="524"/>
    </location>
</feature>
<name>A0A1H8QNW6_9EURY</name>
<keyword evidence="5 9" id="KW-0653">Protein transport</keyword>
<organism evidence="11 12">
    <name type="scientific">Halorientalis persicus</name>
    <dbReference type="NCBI Taxonomy" id="1367881"/>
    <lineage>
        <taxon>Archaea</taxon>
        <taxon>Methanobacteriati</taxon>
        <taxon>Methanobacteriota</taxon>
        <taxon>Stenosarchaea group</taxon>
        <taxon>Halobacteria</taxon>
        <taxon>Halobacteriales</taxon>
        <taxon>Haloarculaceae</taxon>
        <taxon>Halorientalis</taxon>
    </lineage>
</organism>
<feature type="transmembrane region" description="Helical" evidence="9">
    <location>
        <begin position="476"/>
        <end position="496"/>
    </location>
</feature>
<dbReference type="Proteomes" id="UP000198775">
    <property type="component" value="Unassembled WGS sequence"/>
</dbReference>
<proteinExistence type="inferred from homology"/>
<feature type="domain" description="Protein export membrane protein SecD/SecF C-terminal" evidence="10">
    <location>
        <begin position="362"/>
        <end position="519"/>
    </location>
</feature>
<reference evidence="12" key="1">
    <citation type="submission" date="2016-10" db="EMBL/GenBank/DDBJ databases">
        <authorList>
            <person name="Varghese N."/>
            <person name="Submissions S."/>
        </authorList>
    </citation>
    <scope>NUCLEOTIDE SEQUENCE [LARGE SCALE GENOMIC DNA]</scope>
    <source>
        <strain evidence="12">IBRC-M 10043</strain>
    </source>
</reference>
<dbReference type="Pfam" id="PF02355">
    <property type="entry name" value="SecD_SecF_C"/>
    <property type="match status" value="1"/>
</dbReference>
<evidence type="ECO:0000256" key="7">
    <source>
        <dbReference type="ARBA" id="ARBA00023010"/>
    </source>
</evidence>
<dbReference type="SUPFAM" id="SSF82866">
    <property type="entry name" value="Multidrug efflux transporter AcrB transmembrane domain"/>
    <property type="match status" value="1"/>
</dbReference>
<comment type="function">
    <text evidence="9">Involved in protein export.</text>
</comment>
<comment type="similarity">
    <text evidence="9">Belongs to the SecD/SecF family. SecD subfamily.</text>
</comment>
<dbReference type="GO" id="GO:0006605">
    <property type="term" value="P:protein targeting"/>
    <property type="evidence" value="ECO:0007669"/>
    <property type="project" value="UniProtKB-UniRule"/>
</dbReference>
<feature type="transmembrane region" description="Helical" evidence="9">
    <location>
        <begin position="436"/>
        <end position="455"/>
    </location>
</feature>
<feature type="transmembrane region" description="Helical" evidence="9">
    <location>
        <begin position="379"/>
        <end position="398"/>
    </location>
</feature>
<dbReference type="InterPro" id="IPR024912">
    <property type="entry name" value="SecD_arc"/>
</dbReference>
<accession>A0A1H8QNW6</accession>
<keyword evidence="4 9" id="KW-0812">Transmembrane</keyword>
<comment type="subcellular location">
    <subcellularLocation>
        <location evidence="1 9">Cell membrane</location>
        <topology evidence="1 9">Multi-pass membrane protein</topology>
    </subcellularLocation>
</comment>
<dbReference type="AlphaFoldDB" id="A0A1H8QNW6"/>
<evidence type="ECO:0000256" key="6">
    <source>
        <dbReference type="ARBA" id="ARBA00022989"/>
    </source>
</evidence>
<keyword evidence="12" id="KW-1185">Reference proteome</keyword>
<dbReference type="GO" id="GO:0005886">
    <property type="term" value="C:plasma membrane"/>
    <property type="evidence" value="ECO:0007669"/>
    <property type="project" value="UniProtKB-SubCell"/>
</dbReference>
<comment type="subunit">
    <text evidence="9">Part of the protein translocation apparatus. Forms a complex with SecF.</text>
</comment>
<dbReference type="HAMAP" id="MF_01463_A">
    <property type="entry name" value="SecD_A"/>
    <property type="match status" value="1"/>
</dbReference>
<dbReference type="Gene3D" id="1.20.1640.10">
    <property type="entry name" value="Multidrug efflux transporter AcrB transmembrane domain"/>
    <property type="match status" value="1"/>
</dbReference>
<dbReference type="RefSeq" id="WP_092661515.1">
    <property type="nucleotide sequence ID" value="NZ_FOCX01000014.1"/>
</dbReference>
<evidence type="ECO:0000313" key="12">
    <source>
        <dbReference type="Proteomes" id="UP000198775"/>
    </source>
</evidence>
<keyword evidence="2 9" id="KW-0813">Transport</keyword>
<evidence type="ECO:0000256" key="2">
    <source>
        <dbReference type="ARBA" id="ARBA00022448"/>
    </source>
</evidence>
<feature type="transmembrane region" description="Helical" evidence="9">
    <location>
        <begin position="410"/>
        <end position="430"/>
    </location>
</feature>
<keyword evidence="8 9" id="KW-0472">Membrane</keyword>
<keyword evidence="7 9" id="KW-0811">Translocation</keyword>
<dbReference type="GO" id="GO:0065002">
    <property type="term" value="P:intracellular protein transmembrane transport"/>
    <property type="evidence" value="ECO:0007669"/>
    <property type="project" value="UniProtKB-UniRule"/>
</dbReference>
<evidence type="ECO:0000259" key="10">
    <source>
        <dbReference type="Pfam" id="PF02355"/>
    </source>
</evidence>
<evidence type="ECO:0000256" key="3">
    <source>
        <dbReference type="ARBA" id="ARBA00022475"/>
    </source>
</evidence>
<dbReference type="PANTHER" id="PTHR30081">
    <property type="entry name" value="PROTEIN-EXPORT MEMBRANE PROTEIN SEC"/>
    <property type="match status" value="1"/>
</dbReference>
<evidence type="ECO:0000256" key="8">
    <source>
        <dbReference type="ARBA" id="ARBA00023136"/>
    </source>
</evidence>
<dbReference type="InterPro" id="IPR048634">
    <property type="entry name" value="SecD_SecF_C"/>
</dbReference>
<dbReference type="InterPro" id="IPR022813">
    <property type="entry name" value="SecD/SecF_arch_bac"/>
</dbReference>
<dbReference type="PANTHER" id="PTHR30081:SF1">
    <property type="entry name" value="PROTEIN TRANSLOCASE SUBUNIT SECD"/>
    <property type="match status" value="1"/>
</dbReference>
<evidence type="ECO:0000313" key="11">
    <source>
        <dbReference type="EMBL" id="SEO55523.1"/>
    </source>
</evidence>